<keyword evidence="2" id="KW-1185">Reference proteome</keyword>
<organism evidence="1 2">
    <name type="scientific">Araneus ventricosus</name>
    <name type="common">Orbweaver spider</name>
    <name type="synonym">Epeira ventricosa</name>
    <dbReference type="NCBI Taxonomy" id="182803"/>
    <lineage>
        <taxon>Eukaryota</taxon>
        <taxon>Metazoa</taxon>
        <taxon>Ecdysozoa</taxon>
        <taxon>Arthropoda</taxon>
        <taxon>Chelicerata</taxon>
        <taxon>Arachnida</taxon>
        <taxon>Araneae</taxon>
        <taxon>Araneomorphae</taxon>
        <taxon>Entelegynae</taxon>
        <taxon>Araneoidea</taxon>
        <taxon>Araneidae</taxon>
        <taxon>Araneus</taxon>
    </lineage>
</organism>
<proteinExistence type="predicted"/>
<evidence type="ECO:0000313" key="1">
    <source>
        <dbReference type="EMBL" id="GBL82938.1"/>
    </source>
</evidence>
<dbReference type="EMBL" id="BGPR01000030">
    <property type="protein sequence ID" value="GBL82938.1"/>
    <property type="molecule type" value="Genomic_DNA"/>
</dbReference>
<gene>
    <name evidence="1" type="ORF">AVEN_106440_1</name>
</gene>
<dbReference type="AlphaFoldDB" id="A0A4Y2AT76"/>
<name>A0A4Y2AT76_ARAVE</name>
<accession>A0A4Y2AT76</accession>
<sequence length="139" mass="16131">MFKGSRLPSGKLATWQPGQFATALLRSWQFRLWYFFIEILAAWSGVARAILNNGIFPGGENDNFKKNGNRFARVIRELQKKNALKAVRKQLGKQYVYFEQLRFGNSFEENYKQHEDENSWDLTDINAEIDPGGCEKSYV</sequence>
<dbReference type="Proteomes" id="UP000499080">
    <property type="component" value="Unassembled WGS sequence"/>
</dbReference>
<evidence type="ECO:0000313" key="2">
    <source>
        <dbReference type="Proteomes" id="UP000499080"/>
    </source>
</evidence>
<reference evidence="1 2" key="1">
    <citation type="journal article" date="2019" name="Sci. Rep.">
        <title>Orb-weaving spider Araneus ventricosus genome elucidates the spidroin gene catalogue.</title>
        <authorList>
            <person name="Kono N."/>
            <person name="Nakamura H."/>
            <person name="Ohtoshi R."/>
            <person name="Moran D.A.P."/>
            <person name="Shinohara A."/>
            <person name="Yoshida Y."/>
            <person name="Fujiwara M."/>
            <person name="Mori M."/>
            <person name="Tomita M."/>
            <person name="Arakawa K."/>
        </authorList>
    </citation>
    <scope>NUCLEOTIDE SEQUENCE [LARGE SCALE GENOMIC DNA]</scope>
</reference>
<comment type="caution">
    <text evidence="1">The sequence shown here is derived from an EMBL/GenBank/DDBJ whole genome shotgun (WGS) entry which is preliminary data.</text>
</comment>
<protein>
    <submittedName>
        <fullName evidence="1">Uncharacterized protein</fullName>
    </submittedName>
</protein>